<comment type="similarity">
    <text evidence="1">Belongs to the esterase D family.</text>
</comment>
<evidence type="ECO:0000256" key="1">
    <source>
        <dbReference type="ARBA" id="ARBA00005622"/>
    </source>
</evidence>
<dbReference type="SUPFAM" id="SSF53474">
    <property type="entry name" value="alpha/beta-Hydrolases"/>
    <property type="match status" value="1"/>
</dbReference>
<reference evidence="3" key="2">
    <citation type="submission" date="2020-09" db="EMBL/GenBank/DDBJ databases">
        <authorList>
            <person name="Sun Q."/>
            <person name="Zhou Y."/>
        </authorList>
    </citation>
    <scope>NUCLEOTIDE SEQUENCE</scope>
    <source>
        <strain evidence="3">CGMCC 1.16134</strain>
    </source>
</reference>
<gene>
    <name evidence="3" type="ORF">GCM10010912_64080</name>
</gene>
<dbReference type="GO" id="GO:0016788">
    <property type="term" value="F:hydrolase activity, acting on ester bonds"/>
    <property type="evidence" value="ECO:0007669"/>
    <property type="project" value="TreeGrafter"/>
</dbReference>
<evidence type="ECO:0000313" key="3">
    <source>
        <dbReference type="EMBL" id="GGG10840.1"/>
    </source>
</evidence>
<dbReference type="Proteomes" id="UP000637643">
    <property type="component" value="Unassembled WGS sequence"/>
</dbReference>
<dbReference type="RefSeq" id="WP_229696457.1">
    <property type="nucleotide sequence ID" value="NZ_BMKR01000051.1"/>
</dbReference>
<dbReference type="PANTHER" id="PTHR40841:SF2">
    <property type="entry name" value="SIDEROPHORE-DEGRADING ESTERASE (EUROFUNG)"/>
    <property type="match status" value="1"/>
</dbReference>
<evidence type="ECO:0000256" key="2">
    <source>
        <dbReference type="ARBA" id="ARBA00022801"/>
    </source>
</evidence>
<organism evidence="3 4">
    <name type="scientific">Paenibacillus albidus</name>
    <dbReference type="NCBI Taxonomy" id="2041023"/>
    <lineage>
        <taxon>Bacteria</taxon>
        <taxon>Bacillati</taxon>
        <taxon>Bacillota</taxon>
        <taxon>Bacilli</taxon>
        <taxon>Bacillales</taxon>
        <taxon>Paenibacillaceae</taxon>
        <taxon>Paenibacillus</taxon>
    </lineage>
</organism>
<dbReference type="InterPro" id="IPR000801">
    <property type="entry name" value="Esterase-like"/>
</dbReference>
<comment type="caution">
    <text evidence="3">The sequence shown here is derived from an EMBL/GenBank/DDBJ whole genome shotgun (WGS) entry which is preliminary data.</text>
</comment>
<dbReference type="EMBL" id="BMKR01000051">
    <property type="protein sequence ID" value="GGG10840.1"/>
    <property type="molecule type" value="Genomic_DNA"/>
</dbReference>
<dbReference type="Pfam" id="PF00756">
    <property type="entry name" value="Esterase"/>
    <property type="match status" value="1"/>
</dbReference>
<evidence type="ECO:0000313" key="4">
    <source>
        <dbReference type="Proteomes" id="UP000637643"/>
    </source>
</evidence>
<dbReference type="AlphaFoldDB" id="A0A917D6L5"/>
<dbReference type="PANTHER" id="PTHR40841">
    <property type="entry name" value="SIDEROPHORE TRIACETYLFUSARININE C ESTERASE"/>
    <property type="match status" value="1"/>
</dbReference>
<protein>
    <recommendedName>
        <fullName evidence="5">Alpha/beta hydrolase</fullName>
    </recommendedName>
</protein>
<evidence type="ECO:0008006" key="5">
    <source>
        <dbReference type="Google" id="ProtNLM"/>
    </source>
</evidence>
<proteinExistence type="inferred from homology"/>
<dbReference type="InterPro" id="IPR029058">
    <property type="entry name" value="AB_hydrolase_fold"/>
</dbReference>
<sequence length="188" mass="20680">MSNITVSSYSMEGSVEWVMHSAHNGREYRIYISVPKGAPPAGGYPVIYALDGDAVFGTLAEAARLQTRKPHGYDPAVIVGIGYPSREPFDMSRRCYDFTTPALAENLPVRPRGEGWPESGGADNFLDFIQHELKPELTAAYPLHPHRQTVFGHSLGGLLVLHALFSRPKLWQTMLQAALPSGGISIRY</sequence>
<keyword evidence="4" id="KW-1185">Reference proteome</keyword>
<name>A0A917D6L5_9BACL</name>
<accession>A0A917D6L5</accession>
<reference evidence="3" key="1">
    <citation type="journal article" date="2014" name="Int. J. Syst. Evol. Microbiol.">
        <title>Complete genome sequence of Corynebacterium casei LMG S-19264T (=DSM 44701T), isolated from a smear-ripened cheese.</title>
        <authorList>
            <consortium name="US DOE Joint Genome Institute (JGI-PGF)"/>
            <person name="Walter F."/>
            <person name="Albersmeier A."/>
            <person name="Kalinowski J."/>
            <person name="Ruckert C."/>
        </authorList>
    </citation>
    <scope>NUCLEOTIDE SEQUENCE</scope>
    <source>
        <strain evidence="3">CGMCC 1.16134</strain>
    </source>
</reference>
<dbReference type="Gene3D" id="3.40.50.1820">
    <property type="entry name" value="alpha/beta hydrolase"/>
    <property type="match status" value="1"/>
</dbReference>
<dbReference type="InterPro" id="IPR052558">
    <property type="entry name" value="Siderophore_Hydrolase_D"/>
</dbReference>
<keyword evidence="2" id="KW-0378">Hydrolase</keyword>